<dbReference type="EMBL" id="CP073355">
    <property type="protein sequence ID" value="URA09531.1"/>
    <property type="molecule type" value="Genomic_DNA"/>
</dbReference>
<protein>
    <recommendedName>
        <fullName evidence="8">Phosphoribosylaminoimidazole-succinocarboxamide synthase</fullName>
        <ecNumber evidence="8">6.3.2.6</ecNumber>
    </recommendedName>
    <alternativeName>
        <fullName evidence="8">SAICAR synthetase</fullName>
    </alternativeName>
</protein>
<evidence type="ECO:0000256" key="2">
    <source>
        <dbReference type="ARBA" id="ARBA00010190"/>
    </source>
</evidence>
<evidence type="ECO:0000256" key="7">
    <source>
        <dbReference type="ARBA" id="ARBA00048475"/>
    </source>
</evidence>
<gene>
    <name evidence="8" type="primary">purC</name>
    <name evidence="10" type="ORF">KDW03_08535</name>
</gene>
<dbReference type="InterPro" id="IPR028923">
    <property type="entry name" value="SAICAR_synt/ADE2_N"/>
</dbReference>
<dbReference type="PROSITE" id="PS01058">
    <property type="entry name" value="SAICAR_SYNTHETASE_2"/>
    <property type="match status" value="1"/>
</dbReference>
<dbReference type="GO" id="GO:0005737">
    <property type="term" value="C:cytoplasm"/>
    <property type="evidence" value="ECO:0007669"/>
    <property type="project" value="TreeGrafter"/>
</dbReference>
<dbReference type="Gene3D" id="3.30.200.20">
    <property type="entry name" value="Phosphorylase Kinase, domain 1"/>
    <property type="match status" value="1"/>
</dbReference>
<proteinExistence type="inferred from homology"/>
<sequence>MTITQSAISFLPLIYQGKVRDIYAISDEEWLMVTTDRISAFDVVFNEGIPEKGRILNHISLLWFDIINFIPNAIITREITKKLPQLADMPGIPERSMIVRKLKRLPFECVVRGYLFGSVYEEYQKTGSVAGHKLPSDLPLAGKLPTPIFTPATKEDTGHDINITVGEFEHQLGDTNLARQVQEISLSLYSMAYEKLLPHGIILADTKFEFGLDDHNRLILIDEVLTPDSSRYWDQATYKEGKSPASYDKQFLRDYLTAIKWNKKPPAPPLPEDIITKTHEKYKTIETIIEKVCRE</sequence>
<organism evidence="10 11">
    <name type="scientific">Thermospira aquatica</name>
    <dbReference type="NCBI Taxonomy" id="2828656"/>
    <lineage>
        <taxon>Bacteria</taxon>
        <taxon>Pseudomonadati</taxon>
        <taxon>Spirochaetota</taxon>
        <taxon>Spirochaetia</taxon>
        <taxon>Brevinematales</taxon>
        <taxon>Thermospiraceae</taxon>
        <taxon>Thermospira</taxon>
    </lineage>
</organism>
<comment type="pathway">
    <text evidence="1 8">Purine metabolism; IMP biosynthesis via de novo pathway; 5-amino-1-(5-phospho-D-ribosyl)imidazole-4-carboxamide from 5-amino-1-(5-phospho-D-ribosyl)imidazole-4-carboxylate: step 1/2.</text>
</comment>
<dbReference type="CDD" id="cd01414">
    <property type="entry name" value="SAICAR_synt_Sc"/>
    <property type="match status" value="1"/>
</dbReference>
<evidence type="ECO:0000256" key="6">
    <source>
        <dbReference type="ARBA" id="ARBA00022840"/>
    </source>
</evidence>
<evidence type="ECO:0000256" key="3">
    <source>
        <dbReference type="ARBA" id="ARBA00022598"/>
    </source>
</evidence>
<dbReference type="InterPro" id="IPR001636">
    <property type="entry name" value="SAICAR_synth"/>
</dbReference>
<dbReference type="InterPro" id="IPR018236">
    <property type="entry name" value="SAICAR_synthetase_CS"/>
</dbReference>
<dbReference type="NCBIfam" id="TIGR00081">
    <property type="entry name" value="purC"/>
    <property type="match status" value="1"/>
</dbReference>
<dbReference type="HAMAP" id="MF_00137">
    <property type="entry name" value="SAICAR_synth"/>
    <property type="match status" value="1"/>
</dbReference>
<evidence type="ECO:0000259" key="9">
    <source>
        <dbReference type="Pfam" id="PF01259"/>
    </source>
</evidence>
<dbReference type="PANTHER" id="PTHR43700:SF1">
    <property type="entry name" value="PHOSPHORIBOSYLAMINOIMIDAZOLE-SUCCINOCARBOXAMIDE SYNTHASE"/>
    <property type="match status" value="1"/>
</dbReference>
<keyword evidence="4 8" id="KW-0547">Nucleotide-binding</keyword>
<keyword evidence="11" id="KW-1185">Reference proteome</keyword>
<dbReference type="Proteomes" id="UP001056539">
    <property type="component" value="Chromosome"/>
</dbReference>
<evidence type="ECO:0000256" key="4">
    <source>
        <dbReference type="ARBA" id="ARBA00022741"/>
    </source>
</evidence>
<reference evidence="10" key="2">
    <citation type="submission" date="2022-06" db="EMBL/GenBank/DDBJ databases">
        <title>Thermospira aquatica gen. nov., sp. nov.</title>
        <authorList>
            <person name="Ben Ali Gam Z."/>
            <person name="Labat M."/>
        </authorList>
    </citation>
    <scope>NUCLEOTIDE SEQUENCE</scope>
    <source>
        <strain evidence="10">F1F22</strain>
    </source>
</reference>
<keyword evidence="3 8" id="KW-0436">Ligase</keyword>
<feature type="domain" description="SAICAR synthetase/ADE2 N-terminal" evidence="9">
    <location>
        <begin position="14"/>
        <end position="265"/>
    </location>
</feature>
<dbReference type="EC" id="6.3.2.6" evidence="8"/>
<dbReference type="KEGG" id="taqu:KDW03_08535"/>
<comment type="catalytic activity">
    <reaction evidence="7 8">
        <text>5-amino-1-(5-phospho-D-ribosyl)imidazole-4-carboxylate + L-aspartate + ATP = (2S)-2-[5-amino-1-(5-phospho-beta-D-ribosyl)imidazole-4-carboxamido]succinate + ADP + phosphate + 2 H(+)</text>
        <dbReference type="Rhea" id="RHEA:22628"/>
        <dbReference type="ChEBI" id="CHEBI:15378"/>
        <dbReference type="ChEBI" id="CHEBI:29991"/>
        <dbReference type="ChEBI" id="CHEBI:30616"/>
        <dbReference type="ChEBI" id="CHEBI:43474"/>
        <dbReference type="ChEBI" id="CHEBI:58443"/>
        <dbReference type="ChEBI" id="CHEBI:77657"/>
        <dbReference type="ChEBI" id="CHEBI:456216"/>
        <dbReference type="EC" id="6.3.2.6"/>
    </reaction>
</comment>
<dbReference type="SUPFAM" id="SSF56104">
    <property type="entry name" value="SAICAR synthase-like"/>
    <property type="match status" value="1"/>
</dbReference>
<dbReference type="Gene3D" id="3.30.470.20">
    <property type="entry name" value="ATP-grasp fold, B domain"/>
    <property type="match status" value="1"/>
</dbReference>
<dbReference type="Pfam" id="PF01259">
    <property type="entry name" value="SAICAR_synt"/>
    <property type="match status" value="1"/>
</dbReference>
<dbReference type="NCBIfam" id="NF010568">
    <property type="entry name" value="PRK13961.1"/>
    <property type="match status" value="1"/>
</dbReference>
<keyword evidence="5 8" id="KW-0658">Purine biosynthesis</keyword>
<evidence type="ECO:0000313" key="10">
    <source>
        <dbReference type="EMBL" id="URA09531.1"/>
    </source>
</evidence>
<name>A0AAX3BB78_9SPIR</name>
<comment type="similarity">
    <text evidence="2 8">Belongs to the SAICAR synthetase family.</text>
</comment>
<dbReference type="AlphaFoldDB" id="A0AAX3BB78"/>
<dbReference type="RefSeq" id="WP_271434663.1">
    <property type="nucleotide sequence ID" value="NZ_CP073355.1"/>
</dbReference>
<evidence type="ECO:0000313" key="11">
    <source>
        <dbReference type="Proteomes" id="UP001056539"/>
    </source>
</evidence>
<evidence type="ECO:0000256" key="5">
    <source>
        <dbReference type="ARBA" id="ARBA00022755"/>
    </source>
</evidence>
<evidence type="ECO:0000256" key="1">
    <source>
        <dbReference type="ARBA" id="ARBA00004672"/>
    </source>
</evidence>
<dbReference type="PANTHER" id="PTHR43700">
    <property type="entry name" value="PHOSPHORIBOSYLAMINOIMIDAZOLE-SUCCINOCARBOXAMIDE SYNTHASE"/>
    <property type="match status" value="1"/>
</dbReference>
<reference evidence="10" key="1">
    <citation type="submission" date="2021-04" db="EMBL/GenBank/DDBJ databases">
        <authorList>
            <person name="Postec A."/>
        </authorList>
    </citation>
    <scope>NUCLEOTIDE SEQUENCE</scope>
    <source>
        <strain evidence="10">F1F22</strain>
    </source>
</reference>
<dbReference type="GO" id="GO:0006189">
    <property type="term" value="P:'de novo' IMP biosynthetic process"/>
    <property type="evidence" value="ECO:0007669"/>
    <property type="project" value="UniProtKB-UniRule"/>
</dbReference>
<dbReference type="GO" id="GO:0005524">
    <property type="term" value="F:ATP binding"/>
    <property type="evidence" value="ECO:0007669"/>
    <property type="project" value="UniProtKB-KW"/>
</dbReference>
<dbReference type="GO" id="GO:0004639">
    <property type="term" value="F:phosphoribosylaminoimidazolesuccinocarboxamide synthase activity"/>
    <property type="evidence" value="ECO:0007669"/>
    <property type="project" value="UniProtKB-UniRule"/>
</dbReference>
<evidence type="ECO:0000256" key="8">
    <source>
        <dbReference type="HAMAP-Rule" id="MF_00137"/>
    </source>
</evidence>
<accession>A0AAX3BB78</accession>
<keyword evidence="6 8" id="KW-0067">ATP-binding</keyword>